<dbReference type="KEGG" id="cre:CHLRE_03g172451v5"/>
<feature type="region of interest" description="Disordered" evidence="1">
    <location>
        <begin position="1"/>
        <end position="38"/>
    </location>
</feature>
<proteinExistence type="predicted"/>
<evidence type="ECO:0000313" key="3">
    <source>
        <dbReference type="Proteomes" id="UP000006906"/>
    </source>
</evidence>
<gene>
    <name evidence="2" type="ORF">CHLRE_03g172451v5</name>
</gene>
<accession>A0A2K3DX69</accession>
<name>A0A2K3DX69_CHLRE</name>
<reference evidence="2 3" key="1">
    <citation type="journal article" date="2007" name="Science">
        <title>The Chlamydomonas genome reveals the evolution of key animal and plant functions.</title>
        <authorList>
            <person name="Merchant S.S."/>
            <person name="Prochnik S.E."/>
            <person name="Vallon O."/>
            <person name="Harris E.H."/>
            <person name="Karpowicz S.J."/>
            <person name="Witman G.B."/>
            <person name="Terry A."/>
            <person name="Salamov A."/>
            <person name="Fritz-Laylin L.K."/>
            <person name="Marechal-Drouard L."/>
            <person name="Marshall W.F."/>
            <person name="Qu L.H."/>
            <person name="Nelson D.R."/>
            <person name="Sanderfoot A.A."/>
            <person name="Spalding M.H."/>
            <person name="Kapitonov V.V."/>
            <person name="Ren Q."/>
            <person name="Ferris P."/>
            <person name="Lindquist E."/>
            <person name="Shapiro H."/>
            <person name="Lucas S.M."/>
            <person name="Grimwood J."/>
            <person name="Schmutz J."/>
            <person name="Cardol P."/>
            <person name="Cerutti H."/>
            <person name="Chanfreau G."/>
            <person name="Chen C.L."/>
            <person name="Cognat V."/>
            <person name="Croft M.T."/>
            <person name="Dent R."/>
            <person name="Dutcher S."/>
            <person name="Fernandez E."/>
            <person name="Fukuzawa H."/>
            <person name="Gonzalez-Ballester D."/>
            <person name="Gonzalez-Halphen D."/>
            <person name="Hallmann A."/>
            <person name="Hanikenne M."/>
            <person name="Hippler M."/>
            <person name="Inwood W."/>
            <person name="Jabbari K."/>
            <person name="Kalanon M."/>
            <person name="Kuras R."/>
            <person name="Lefebvre P.A."/>
            <person name="Lemaire S.D."/>
            <person name="Lobanov A.V."/>
            <person name="Lohr M."/>
            <person name="Manuell A."/>
            <person name="Meier I."/>
            <person name="Mets L."/>
            <person name="Mittag M."/>
            <person name="Mittelmeier T."/>
            <person name="Moroney J.V."/>
            <person name="Moseley J."/>
            <person name="Napoli C."/>
            <person name="Nedelcu A.M."/>
            <person name="Niyogi K."/>
            <person name="Novoselov S.V."/>
            <person name="Paulsen I.T."/>
            <person name="Pazour G."/>
            <person name="Purton S."/>
            <person name="Ral J.P."/>
            <person name="Riano-Pachon D.M."/>
            <person name="Riekhof W."/>
            <person name="Rymarquis L."/>
            <person name="Schroda M."/>
            <person name="Stern D."/>
            <person name="Umen J."/>
            <person name="Willows R."/>
            <person name="Wilson N."/>
            <person name="Zimmer S.L."/>
            <person name="Allmer J."/>
            <person name="Balk J."/>
            <person name="Bisova K."/>
            <person name="Chen C.J."/>
            <person name="Elias M."/>
            <person name="Gendler K."/>
            <person name="Hauser C."/>
            <person name="Lamb M.R."/>
            <person name="Ledford H."/>
            <person name="Long J.C."/>
            <person name="Minagawa J."/>
            <person name="Page M.D."/>
            <person name="Pan J."/>
            <person name="Pootakham W."/>
            <person name="Roje S."/>
            <person name="Rose A."/>
            <person name="Stahlberg E."/>
            <person name="Terauchi A.M."/>
            <person name="Yang P."/>
            <person name="Ball S."/>
            <person name="Bowler C."/>
            <person name="Dieckmann C.L."/>
            <person name="Gladyshev V.N."/>
            <person name="Green P."/>
            <person name="Jorgensen R."/>
            <person name="Mayfield S."/>
            <person name="Mueller-Roeber B."/>
            <person name="Rajamani S."/>
            <person name="Sayre R.T."/>
            <person name="Brokstein P."/>
            <person name="Dubchak I."/>
            <person name="Goodstein D."/>
            <person name="Hornick L."/>
            <person name="Huang Y.W."/>
            <person name="Jhaveri J."/>
            <person name="Luo Y."/>
            <person name="Martinez D."/>
            <person name="Ngau W.C."/>
            <person name="Otillar B."/>
            <person name="Poliakov A."/>
            <person name="Porter A."/>
            <person name="Szajkowski L."/>
            <person name="Werner G."/>
            <person name="Zhou K."/>
            <person name="Grigoriev I.V."/>
            <person name="Rokhsar D.S."/>
            <person name="Grossman A.R."/>
        </authorList>
    </citation>
    <scope>NUCLEOTIDE SEQUENCE [LARGE SCALE GENOMIC DNA]</scope>
    <source>
        <strain evidence="3">CC-503</strain>
    </source>
</reference>
<dbReference type="AlphaFoldDB" id="A0A2K3DX69"/>
<keyword evidence="3" id="KW-1185">Reference proteome</keyword>
<evidence type="ECO:0000313" key="2">
    <source>
        <dbReference type="EMBL" id="PNW85118.1"/>
    </source>
</evidence>
<dbReference type="Proteomes" id="UP000006906">
    <property type="component" value="Chromosome 3"/>
</dbReference>
<dbReference type="EMBL" id="CM008964">
    <property type="protein sequence ID" value="PNW85118.1"/>
    <property type="molecule type" value="Genomic_DNA"/>
</dbReference>
<feature type="compositionally biased region" description="Polar residues" evidence="1">
    <location>
        <begin position="1"/>
        <end position="13"/>
    </location>
</feature>
<dbReference type="GeneID" id="5728911"/>
<organism evidence="2 3">
    <name type="scientific">Chlamydomonas reinhardtii</name>
    <name type="common">Chlamydomonas smithii</name>
    <dbReference type="NCBI Taxonomy" id="3055"/>
    <lineage>
        <taxon>Eukaryota</taxon>
        <taxon>Viridiplantae</taxon>
        <taxon>Chlorophyta</taxon>
        <taxon>core chlorophytes</taxon>
        <taxon>Chlorophyceae</taxon>
        <taxon>CS clade</taxon>
        <taxon>Chlamydomonadales</taxon>
        <taxon>Chlamydomonadaceae</taxon>
        <taxon>Chlamydomonas</taxon>
    </lineage>
</organism>
<sequence>MRSSRFTASSAKPTQERAAWTSPRCGSSPRMGREARRSWPRASATPTWRLWLRRWPRIFFRRCGCWRAEA</sequence>
<dbReference type="RefSeq" id="XP_001703467.2">
    <property type="nucleotide sequence ID" value="XM_001703415.2"/>
</dbReference>
<dbReference type="Gramene" id="PNW85118">
    <property type="protein sequence ID" value="PNW85118"/>
    <property type="gene ID" value="CHLRE_03g172451v5"/>
</dbReference>
<dbReference type="InParanoid" id="A0A2K3DX69"/>
<protein>
    <submittedName>
        <fullName evidence="2">Uncharacterized protein</fullName>
    </submittedName>
</protein>
<evidence type="ECO:0000256" key="1">
    <source>
        <dbReference type="SAM" id="MobiDB-lite"/>
    </source>
</evidence>